<dbReference type="OrthoDB" id="9791723at2"/>
<dbReference type="Gene3D" id="3.40.50.1860">
    <property type="match status" value="2"/>
</dbReference>
<dbReference type="STRING" id="656519.Halsa_0300"/>
<proteinExistence type="predicted"/>
<dbReference type="HOGENOM" id="CLU_1232823_0_0_9"/>
<evidence type="ECO:0000313" key="2">
    <source>
        <dbReference type="Proteomes" id="UP000007434"/>
    </source>
</evidence>
<evidence type="ECO:0000313" key="1">
    <source>
        <dbReference type="EMBL" id="ADQ13776.1"/>
    </source>
</evidence>
<sequence length="225" mass="24933">MLQKTIAVIRVVTLDNAMERNKHALILKRHYPQFNFVTFTIPDQKEGVHDFKSHQKSIPKIIKLVEQIKNEVDAVLISCAADPAVAELEQFLDIPVCGTGASSARFALNLTDKVAVVGMGKFKIDEIVGILGDNLVDYQLLKNAKTTNQLNTPKGKIELIKAVKNIHKQASAVILACTGMSSMEITDHLEKSFELPVIDPLVTGALFLKKELRAAEAKEFREEKT</sequence>
<reference evidence="1 2" key="2">
    <citation type="journal article" date="2011" name="J. Bacteriol.">
        <title>Complete Genome Sequence of the Haloalkaliphilic, Hydrogen Producing Halanaerobium hydrogenoformans.</title>
        <authorList>
            <person name="Brown S.D."/>
            <person name="Begemann M.B."/>
            <person name="Mormile M.R."/>
            <person name="Wall J.D."/>
            <person name="Han C.S."/>
            <person name="Goodwin L.A."/>
            <person name="Pitluck S."/>
            <person name="Land M.L."/>
            <person name="Hauser L.J."/>
            <person name="Elias D.A."/>
        </authorList>
    </citation>
    <scope>NUCLEOTIDE SEQUENCE [LARGE SCALE GENOMIC DNA]</scope>
    <source>
        <strain evidence="2">sapolanicus</strain>
    </source>
</reference>
<dbReference type="eggNOG" id="COG4126">
    <property type="taxonomic scope" value="Bacteria"/>
</dbReference>
<keyword evidence="2" id="KW-1185">Reference proteome</keyword>
<dbReference type="GO" id="GO:0047661">
    <property type="term" value="F:amino-acid racemase activity"/>
    <property type="evidence" value="ECO:0007669"/>
    <property type="project" value="InterPro"/>
</dbReference>
<name>E4RP91_HALHG</name>
<accession>E4RP91</accession>
<dbReference type="Proteomes" id="UP000007434">
    <property type="component" value="Chromosome"/>
</dbReference>
<dbReference type="RefSeq" id="WP_013404882.1">
    <property type="nucleotide sequence ID" value="NC_014654.1"/>
</dbReference>
<dbReference type="KEGG" id="has:Halsa_0300"/>
<dbReference type="AlphaFoldDB" id="E4RP91"/>
<gene>
    <name evidence="1" type="ordered locus">Halsa_0300</name>
</gene>
<protein>
    <submittedName>
        <fullName evidence="1">Asp/Glu/hydantoin racemase</fullName>
    </submittedName>
</protein>
<dbReference type="Pfam" id="PF01177">
    <property type="entry name" value="Asp_Glu_race"/>
    <property type="match status" value="1"/>
</dbReference>
<organism evidence="1 2">
    <name type="scientific">Halanaerobium hydrogeniformans</name>
    <name type="common">Halanaerobium sp. (strain sapolanicus)</name>
    <dbReference type="NCBI Taxonomy" id="656519"/>
    <lineage>
        <taxon>Bacteria</taxon>
        <taxon>Bacillati</taxon>
        <taxon>Bacillota</taxon>
        <taxon>Clostridia</taxon>
        <taxon>Halanaerobiales</taxon>
        <taxon>Halanaerobiaceae</taxon>
        <taxon>Halanaerobium</taxon>
    </lineage>
</organism>
<dbReference type="InterPro" id="IPR001920">
    <property type="entry name" value="Asp/Glu_race"/>
</dbReference>
<dbReference type="EMBL" id="CP002304">
    <property type="protein sequence ID" value="ADQ13776.1"/>
    <property type="molecule type" value="Genomic_DNA"/>
</dbReference>
<dbReference type="InterPro" id="IPR015942">
    <property type="entry name" value="Asp/Glu/hydantoin_racemase"/>
</dbReference>
<reference evidence="1 2" key="1">
    <citation type="submission" date="2010-11" db="EMBL/GenBank/DDBJ databases">
        <title>Complete sequence of Halanaerobium sp. sapolanicus.</title>
        <authorList>
            <consortium name="US DOE Joint Genome Institute"/>
            <person name="Lucas S."/>
            <person name="Copeland A."/>
            <person name="Lapidus A."/>
            <person name="Cheng J.-F."/>
            <person name="Bruce D."/>
            <person name="Goodwin L."/>
            <person name="Pitluck S."/>
            <person name="Davenport K."/>
            <person name="Detter J.C."/>
            <person name="Han C."/>
            <person name="Tapia R."/>
            <person name="Land M."/>
            <person name="Hauser L."/>
            <person name="Jeffries C."/>
            <person name="Kyrpides N."/>
            <person name="Ivanova N."/>
            <person name="Mikhailova N."/>
            <person name="Begemann M.B."/>
            <person name="Mormile M.R."/>
            <person name="Wall J.D."/>
            <person name="Elias D.A."/>
            <person name="Woyke T."/>
        </authorList>
    </citation>
    <scope>NUCLEOTIDE SEQUENCE [LARGE SCALE GENOMIC DNA]</scope>
    <source>
        <strain evidence="2">sapolanicus</strain>
    </source>
</reference>